<dbReference type="InterPro" id="IPR000182">
    <property type="entry name" value="GNAT_dom"/>
</dbReference>
<dbReference type="SUPFAM" id="SSF55729">
    <property type="entry name" value="Acyl-CoA N-acyltransferases (Nat)"/>
    <property type="match status" value="1"/>
</dbReference>
<gene>
    <name evidence="2" type="ORF">QO010_002005</name>
</gene>
<comment type="caution">
    <text evidence="2">The sequence shown here is derived from an EMBL/GenBank/DDBJ whole genome shotgun (WGS) entry which is preliminary data.</text>
</comment>
<keyword evidence="3" id="KW-1185">Reference proteome</keyword>
<dbReference type="EMBL" id="JAUSVS010000003">
    <property type="protein sequence ID" value="MDQ0464224.1"/>
    <property type="molecule type" value="Genomic_DNA"/>
</dbReference>
<evidence type="ECO:0000313" key="2">
    <source>
        <dbReference type="EMBL" id="MDQ0464224.1"/>
    </source>
</evidence>
<evidence type="ECO:0000259" key="1">
    <source>
        <dbReference type="PROSITE" id="PS51186"/>
    </source>
</evidence>
<accession>A0ABU0IQI5</accession>
<dbReference type="Gene3D" id="3.40.630.30">
    <property type="match status" value="1"/>
</dbReference>
<sequence length="201" mass="22043">MNAHVDPRPGRLAAGQIVVEVARGLDDIMAAIALRGAIYVGEQDCPLEEEYDGNDFSASTHLIVRVDGAAAGTLRIRWFADFAKVERAAVLPRFRAHALGARLLQYACDLAARRGYRRILGHAQARLVDFWERNAGLTARPGRPSFVFSDHEYVEVERRLTPPPGALSIDADPLMLLRPDGAWDQPGVLDQSVARGATNPH</sequence>
<organism evidence="2 3">
    <name type="scientific">Caulobacter ginsengisoli</name>
    <dbReference type="NCBI Taxonomy" id="400775"/>
    <lineage>
        <taxon>Bacteria</taxon>
        <taxon>Pseudomonadati</taxon>
        <taxon>Pseudomonadota</taxon>
        <taxon>Alphaproteobacteria</taxon>
        <taxon>Caulobacterales</taxon>
        <taxon>Caulobacteraceae</taxon>
        <taxon>Caulobacter</taxon>
    </lineage>
</organism>
<evidence type="ECO:0000313" key="3">
    <source>
        <dbReference type="Proteomes" id="UP001228905"/>
    </source>
</evidence>
<protein>
    <submittedName>
        <fullName evidence="2">GNAT family N-acyltransferase</fullName>
    </submittedName>
</protein>
<dbReference type="CDD" id="cd04301">
    <property type="entry name" value="NAT_SF"/>
    <property type="match status" value="1"/>
</dbReference>
<dbReference type="InterPro" id="IPR016181">
    <property type="entry name" value="Acyl_CoA_acyltransferase"/>
</dbReference>
<feature type="domain" description="N-acetyltransferase" evidence="1">
    <location>
        <begin position="17"/>
        <end position="163"/>
    </location>
</feature>
<name>A0ABU0IQI5_9CAUL</name>
<dbReference type="RefSeq" id="WP_307348739.1">
    <property type="nucleotide sequence ID" value="NZ_JAUSVS010000003.1"/>
</dbReference>
<dbReference type="Proteomes" id="UP001228905">
    <property type="component" value="Unassembled WGS sequence"/>
</dbReference>
<dbReference type="Pfam" id="PF00583">
    <property type="entry name" value="Acetyltransf_1"/>
    <property type="match status" value="1"/>
</dbReference>
<dbReference type="PROSITE" id="PS51186">
    <property type="entry name" value="GNAT"/>
    <property type="match status" value="1"/>
</dbReference>
<proteinExistence type="predicted"/>
<reference evidence="2 3" key="1">
    <citation type="submission" date="2023-07" db="EMBL/GenBank/DDBJ databases">
        <title>Genomic Encyclopedia of Type Strains, Phase IV (KMG-IV): sequencing the most valuable type-strain genomes for metagenomic binning, comparative biology and taxonomic classification.</title>
        <authorList>
            <person name="Goeker M."/>
        </authorList>
    </citation>
    <scope>NUCLEOTIDE SEQUENCE [LARGE SCALE GENOMIC DNA]</scope>
    <source>
        <strain evidence="2 3">DSM 18695</strain>
    </source>
</reference>